<gene>
    <name evidence="1" type="ORF">EDM57_04525</name>
</gene>
<protein>
    <submittedName>
        <fullName evidence="1">ATPase</fullName>
    </submittedName>
</protein>
<name>A0A3M8B7Y1_9BACL</name>
<dbReference type="OrthoDB" id="2680563at2"/>
<comment type="caution">
    <text evidence="1">The sequence shown here is derived from an EMBL/GenBank/DDBJ whole genome shotgun (WGS) entry which is preliminary data.</text>
</comment>
<organism evidence="1 2">
    <name type="scientific">Brevibacillus gelatini</name>
    <dbReference type="NCBI Taxonomy" id="1655277"/>
    <lineage>
        <taxon>Bacteria</taxon>
        <taxon>Bacillati</taxon>
        <taxon>Bacillota</taxon>
        <taxon>Bacilli</taxon>
        <taxon>Bacillales</taxon>
        <taxon>Paenibacillaceae</taxon>
        <taxon>Brevibacillus</taxon>
    </lineage>
</organism>
<dbReference type="AlphaFoldDB" id="A0A3M8B7Y1"/>
<reference evidence="1 2" key="1">
    <citation type="submission" date="2018-10" db="EMBL/GenBank/DDBJ databases">
        <title>Phylogenomics of Brevibacillus.</title>
        <authorList>
            <person name="Dunlap C."/>
        </authorList>
    </citation>
    <scope>NUCLEOTIDE SEQUENCE [LARGE SCALE GENOMIC DNA]</scope>
    <source>
        <strain evidence="1 2">DSM 100115</strain>
    </source>
</reference>
<sequence>MYFNDYQVGDRAEVISTSFDTDKRQLYGRVGEIINIKGSSLRLRFDDGYETWLPVEDCVEY</sequence>
<dbReference type="Proteomes" id="UP000268829">
    <property type="component" value="Unassembled WGS sequence"/>
</dbReference>
<keyword evidence="2" id="KW-1185">Reference proteome</keyword>
<dbReference type="EMBL" id="RHHS01000013">
    <property type="protein sequence ID" value="RNB59412.1"/>
    <property type="molecule type" value="Genomic_DNA"/>
</dbReference>
<proteinExistence type="predicted"/>
<evidence type="ECO:0000313" key="2">
    <source>
        <dbReference type="Proteomes" id="UP000268829"/>
    </source>
</evidence>
<evidence type="ECO:0000313" key="1">
    <source>
        <dbReference type="EMBL" id="RNB59412.1"/>
    </source>
</evidence>
<dbReference type="RefSeq" id="WP_122903579.1">
    <property type="nucleotide sequence ID" value="NZ_RHHS01000013.1"/>
</dbReference>
<accession>A0A3M8B7Y1</accession>